<evidence type="ECO:0000256" key="10">
    <source>
        <dbReference type="ARBA" id="ARBA00023157"/>
    </source>
</evidence>
<dbReference type="InterPro" id="IPR050450">
    <property type="entry name" value="COX15/CtaA_HemeA_synthase"/>
</dbReference>
<name>A0A5B8TZR7_9ACTN</name>
<dbReference type="GO" id="GO:0016491">
    <property type="term" value="F:oxidoreductase activity"/>
    <property type="evidence" value="ECO:0007669"/>
    <property type="project" value="UniProtKB-KW"/>
</dbReference>
<evidence type="ECO:0000256" key="7">
    <source>
        <dbReference type="ARBA" id="ARBA00023004"/>
    </source>
</evidence>
<keyword evidence="14" id="KW-1185">Reference proteome</keyword>
<accession>A0A5B8TZR7</accession>
<feature type="transmembrane region" description="Helical" evidence="12">
    <location>
        <begin position="254"/>
        <end position="274"/>
    </location>
</feature>
<dbReference type="Pfam" id="PF02628">
    <property type="entry name" value="COX15-CtaA"/>
    <property type="match status" value="1"/>
</dbReference>
<evidence type="ECO:0000256" key="11">
    <source>
        <dbReference type="ARBA" id="ARBA00023444"/>
    </source>
</evidence>
<keyword evidence="4" id="KW-0479">Metal-binding</keyword>
<keyword evidence="2" id="KW-1003">Cell membrane</keyword>
<evidence type="ECO:0000256" key="12">
    <source>
        <dbReference type="SAM" id="Phobius"/>
    </source>
</evidence>
<dbReference type="InterPro" id="IPR003780">
    <property type="entry name" value="COX15/CtaA_fam"/>
</dbReference>
<dbReference type="GO" id="GO:0006784">
    <property type="term" value="P:heme A biosynthetic process"/>
    <property type="evidence" value="ECO:0007669"/>
    <property type="project" value="InterPro"/>
</dbReference>
<keyword evidence="3 12" id="KW-0812">Transmembrane</keyword>
<sequence length="326" mass="34490">MSRLDRLRARWPVSPRLHAYAAWSALVLFTLIVSSGAAVRLTGSGLGCPEWPRCNGTSVTPTNGHAYIEFSNRLLTTPVSIAAVLCLALALLRRPYRRDFTVLGALLVVGVAVQAVLGGITVMTGLNPVTVMGHFLLSMATLVVAVSLVWRVVRERRALPEVPERDLLLVGLVRAFVAVGSVVVVIGTAVTASGPYAGGEGTGDAAKRLAIFGDDTFKTVIMVHARVALAFGIAAVALWAFARWRGARDLNAPLTAVCLAVALTGAIGTLQYHILNYPAWTVWLHVAAVSVLWLTLVWSLLAAGRGARVAARAPEQAPEPPVAATV</sequence>
<keyword evidence="6" id="KW-0560">Oxidoreductase</keyword>
<evidence type="ECO:0000256" key="8">
    <source>
        <dbReference type="ARBA" id="ARBA00023133"/>
    </source>
</evidence>
<comment type="pathway">
    <text evidence="11">Porphyrin-containing compound metabolism.</text>
</comment>
<organism evidence="13 14">
    <name type="scientific">Baekduia soli</name>
    <dbReference type="NCBI Taxonomy" id="496014"/>
    <lineage>
        <taxon>Bacteria</taxon>
        <taxon>Bacillati</taxon>
        <taxon>Actinomycetota</taxon>
        <taxon>Thermoleophilia</taxon>
        <taxon>Solirubrobacterales</taxon>
        <taxon>Baekduiaceae</taxon>
        <taxon>Baekduia</taxon>
    </lineage>
</organism>
<dbReference type="OrthoDB" id="5241540at2"/>
<evidence type="ECO:0000313" key="14">
    <source>
        <dbReference type="Proteomes" id="UP000321805"/>
    </source>
</evidence>
<evidence type="ECO:0000256" key="4">
    <source>
        <dbReference type="ARBA" id="ARBA00022723"/>
    </source>
</evidence>
<proteinExistence type="predicted"/>
<dbReference type="GO" id="GO:0016020">
    <property type="term" value="C:membrane"/>
    <property type="evidence" value="ECO:0007669"/>
    <property type="project" value="UniProtKB-SubCell"/>
</dbReference>
<dbReference type="GO" id="GO:0046872">
    <property type="term" value="F:metal ion binding"/>
    <property type="evidence" value="ECO:0007669"/>
    <property type="project" value="UniProtKB-KW"/>
</dbReference>
<feature type="transmembrane region" description="Helical" evidence="12">
    <location>
        <begin position="20"/>
        <end position="39"/>
    </location>
</feature>
<evidence type="ECO:0000256" key="5">
    <source>
        <dbReference type="ARBA" id="ARBA00022989"/>
    </source>
</evidence>
<dbReference type="RefSeq" id="WP_146915189.1">
    <property type="nucleotide sequence ID" value="NZ_CP042430.1"/>
</dbReference>
<feature type="transmembrane region" description="Helical" evidence="12">
    <location>
        <begin position="132"/>
        <end position="153"/>
    </location>
</feature>
<evidence type="ECO:0000256" key="3">
    <source>
        <dbReference type="ARBA" id="ARBA00022692"/>
    </source>
</evidence>
<feature type="transmembrane region" description="Helical" evidence="12">
    <location>
        <begin position="165"/>
        <end position="190"/>
    </location>
</feature>
<dbReference type="KEGG" id="bsol:FSW04_00625"/>
<gene>
    <name evidence="13" type="ORF">FSW04_00625</name>
</gene>
<evidence type="ECO:0000256" key="6">
    <source>
        <dbReference type="ARBA" id="ARBA00023002"/>
    </source>
</evidence>
<feature type="transmembrane region" description="Helical" evidence="12">
    <location>
        <begin position="104"/>
        <end position="126"/>
    </location>
</feature>
<dbReference type="EMBL" id="CP042430">
    <property type="protein sequence ID" value="QEC46220.1"/>
    <property type="molecule type" value="Genomic_DNA"/>
</dbReference>
<evidence type="ECO:0000313" key="13">
    <source>
        <dbReference type="EMBL" id="QEC46220.1"/>
    </source>
</evidence>
<dbReference type="Proteomes" id="UP000321805">
    <property type="component" value="Chromosome"/>
</dbReference>
<evidence type="ECO:0000256" key="1">
    <source>
        <dbReference type="ARBA" id="ARBA00004141"/>
    </source>
</evidence>
<reference evidence="13 14" key="1">
    <citation type="journal article" date="2018" name="J. Microbiol.">
        <title>Baekduia soli gen. nov., sp. nov., a novel bacterium isolated from the soil of Baekdu Mountain and proposal of a novel family name, Baekduiaceae fam. nov.</title>
        <authorList>
            <person name="An D.S."/>
            <person name="Siddiqi M.Z."/>
            <person name="Kim K.H."/>
            <person name="Yu H.S."/>
            <person name="Im W.T."/>
        </authorList>
    </citation>
    <scope>NUCLEOTIDE SEQUENCE [LARGE SCALE GENOMIC DNA]</scope>
    <source>
        <strain evidence="13 14">BR7-21</strain>
    </source>
</reference>
<evidence type="ECO:0000256" key="9">
    <source>
        <dbReference type="ARBA" id="ARBA00023136"/>
    </source>
</evidence>
<evidence type="ECO:0008006" key="15">
    <source>
        <dbReference type="Google" id="ProtNLM"/>
    </source>
</evidence>
<protein>
    <recommendedName>
        <fullName evidence="15">Heme A synthase</fullName>
    </recommendedName>
</protein>
<dbReference type="PANTHER" id="PTHR35457">
    <property type="entry name" value="HEME A SYNTHASE"/>
    <property type="match status" value="1"/>
</dbReference>
<evidence type="ECO:0000256" key="2">
    <source>
        <dbReference type="ARBA" id="ARBA00022475"/>
    </source>
</evidence>
<dbReference type="AlphaFoldDB" id="A0A5B8TZR7"/>
<comment type="subcellular location">
    <subcellularLocation>
        <location evidence="1">Membrane</location>
        <topology evidence="1">Multi-pass membrane protein</topology>
    </subcellularLocation>
</comment>
<keyword evidence="7" id="KW-0408">Iron</keyword>
<dbReference type="PANTHER" id="PTHR35457:SF1">
    <property type="entry name" value="HEME A SYNTHASE"/>
    <property type="match status" value="1"/>
</dbReference>
<feature type="transmembrane region" description="Helical" evidence="12">
    <location>
        <begin position="221"/>
        <end position="242"/>
    </location>
</feature>
<keyword evidence="8" id="KW-0350">Heme biosynthesis</keyword>
<feature type="transmembrane region" description="Helical" evidence="12">
    <location>
        <begin position="280"/>
        <end position="303"/>
    </location>
</feature>
<keyword evidence="5 12" id="KW-1133">Transmembrane helix</keyword>
<feature type="transmembrane region" description="Helical" evidence="12">
    <location>
        <begin position="74"/>
        <end position="92"/>
    </location>
</feature>
<keyword evidence="10" id="KW-1015">Disulfide bond</keyword>
<keyword evidence="9 12" id="KW-0472">Membrane</keyword>